<dbReference type="Proteomes" id="UP001341840">
    <property type="component" value="Unassembled WGS sequence"/>
</dbReference>
<evidence type="ECO:0000313" key="3">
    <source>
        <dbReference type="Proteomes" id="UP001341840"/>
    </source>
</evidence>
<evidence type="ECO:0000256" key="1">
    <source>
        <dbReference type="SAM" id="MobiDB-lite"/>
    </source>
</evidence>
<accession>A0ABU6SFH7</accession>
<name>A0ABU6SFH7_9FABA</name>
<feature type="compositionally biased region" description="Low complexity" evidence="1">
    <location>
        <begin position="1"/>
        <end position="11"/>
    </location>
</feature>
<evidence type="ECO:0000313" key="2">
    <source>
        <dbReference type="EMBL" id="MED6134839.1"/>
    </source>
</evidence>
<keyword evidence="3" id="KW-1185">Reference proteome</keyword>
<sequence>MAEGDAAVAVGDGREAESKRKRGEWEERDCAGERSSRFRRRRAGREGKKRESARRTGKKEERDNVLTLIPVLLLAVPLAPTKARSPLLFATILAKVAATPYTRVTLAAASAKAGHHCSDLLAGVAVAVFLSAVVSPLQLPRGF</sequence>
<proteinExistence type="predicted"/>
<dbReference type="EMBL" id="JASCZI010060636">
    <property type="protein sequence ID" value="MED6134839.1"/>
    <property type="molecule type" value="Genomic_DNA"/>
</dbReference>
<reference evidence="2 3" key="1">
    <citation type="journal article" date="2023" name="Plants (Basel)">
        <title>Bridging the Gap: Combining Genomics and Transcriptomics Approaches to Understand Stylosanthes scabra, an Orphan Legume from the Brazilian Caatinga.</title>
        <authorList>
            <person name="Ferreira-Neto J.R.C."/>
            <person name="da Silva M.D."/>
            <person name="Binneck E."/>
            <person name="de Melo N.F."/>
            <person name="da Silva R.H."/>
            <person name="de Melo A.L.T.M."/>
            <person name="Pandolfi V."/>
            <person name="Bustamante F.O."/>
            <person name="Brasileiro-Vidal A.C."/>
            <person name="Benko-Iseppon A.M."/>
        </authorList>
    </citation>
    <scope>NUCLEOTIDE SEQUENCE [LARGE SCALE GENOMIC DNA]</scope>
    <source>
        <tissue evidence="2">Leaves</tissue>
    </source>
</reference>
<protein>
    <submittedName>
        <fullName evidence="2">Uncharacterized protein</fullName>
    </submittedName>
</protein>
<gene>
    <name evidence="2" type="ORF">PIB30_040701</name>
</gene>
<feature type="region of interest" description="Disordered" evidence="1">
    <location>
        <begin position="1"/>
        <end position="60"/>
    </location>
</feature>
<feature type="compositionally biased region" description="Basic and acidic residues" evidence="1">
    <location>
        <begin position="12"/>
        <end position="36"/>
    </location>
</feature>
<comment type="caution">
    <text evidence="2">The sequence shown here is derived from an EMBL/GenBank/DDBJ whole genome shotgun (WGS) entry which is preliminary data.</text>
</comment>
<feature type="compositionally biased region" description="Basic and acidic residues" evidence="1">
    <location>
        <begin position="44"/>
        <end position="60"/>
    </location>
</feature>
<organism evidence="2 3">
    <name type="scientific">Stylosanthes scabra</name>
    <dbReference type="NCBI Taxonomy" id="79078"/>
    <lineage>
        <taxon>Eukaryota</taxon>
        <taxon>Viridiplantae</taxon>
        <taxon>Streptophyta</taxon>
        <taxon>Embryophyta</taxon>
        <taxon>Tracheophyta</taxon>
        <taxon>Spermatophyta</taxon>
        <taxon>Magnoliopsida</taxon>
        <taxon>eudicotyledons</taxon>
        <taxon>Gunneridae</taxon>
        <taxon>Pentapetalae</taxon>
        <taxon>rosids</taxon>
        <taxon>fabids</taxon>
        <taxon>Fabales</taxon>
        <taxon>Fabaceae</taxon>
        <taxon>Papilionoideae</taxon>
        <taxon>50 kb inversion clade</taxon>
        <taxon>dalbergioids sensu lato</taxon>
        <taxon>Dalbergieae</taxon>
        <taxon>Pterocarpus clade</taxon>
        <taxon>Stylosanthes</taxon>
    </lineage>
</organism>